<dbReference type="RefSeq" id="WP_089005715.1">
    <property type="nucleotide sequence ID" value="NZ_LT607411.1"/>
</dbReference>
<evidence type="ECO:0000313" key="1">
    <source>
        <dbReference type="EMBL" id="SCE86130.1"/>
    </source>
</evidence>
<sequence length="76" mass="8123">MRDLRYEMTAALAAADLVEPASREAVVEVCAVVAERYCVEMGHTPAVRSGEIAELATGDPAPAWAPIPPESAERAW</sequence>
<proteinExistence type="predicted"/>
<evidence type="ECO:0000313" key="2">
    <source>
        <dbReference type="Proteomes" id="UP000198242"/>
    </source>
</evidence>
<organism evidence="1 2">
    <name type="scientific">Micromonospora viridifaciens</name>
    <dbReference type="NCBI Taxonomy" id="1881"/>
    <lineage>
        <taxon>Bacteria</taxon>
        <taxon>Bacillati</taxon>
        <taxon>Actinomycetota</taxon>
        <taxon>Actinomycetes</taxon>
        <taxon>Micromonosporales</taxon>
        <taxon>Micromonosporaceae</taxon>
        <taxon>Micromonospora</taxon>
    </lineage>
</organism>
<gene>
    <name evidence="1" type="ORF">GA0074695_1679</name>
</gene>
<reference evidence="2" key="1">
    <citation type="submission" date="2016-06" db="EMBL/GenBank/DDBJ databases">
        <authorList>
            <person name="Varghese N."/>
            <person name="Submissions Spin"/>
        </authorList>
    </citation>
    <scope>NUCLEOTIDE SEQUENCE [LARGE SCALE GENOMIC DNA]</scope>
    <source>
        <strain evidence="2">DSM 43909</strain>
    </source>
</reference>
<dbReference type="OrthoDB" id="3393974at2"/>
<accession>A0A1C4VQA7</accession>
<dbReference type="EMBL" id="LT607411">
    <property type="protein sequence ID" value="SCE86130.1"/>
    <property type="molecule type" value="Genomic_DNA"/>
</dbReference>
<keyword evidence="2" id="KW-1185">Reference proteome</keyword>
<protein>
    <submittedName>
        <fullName evidence="1">Uncharacterized protein</fullName>
    </submittedName>
</protein>
<dbReference type="Proteomes" id="UP000198242">
    <property type="component" value="Chromosome I"/>
</dbReference>
<dbReference type="AlphaFoldDB" id="A0A1C4VQA7"/>
<name>A0A1C4VQA7_MICVI</name>